<dbReference type="EMBL" id="BMPI01000019">
    <property type="protein sequence ID" value="GGM35940.1"/>
    <property type="molecule type" value="Genomic_DNA"/>
</dbReference>
<accession>A0A917WWD5</accession>
<keyword evidence="4" id="KW-1185">Reference proteome</keyword>
<reference evidence="3" key="2">
    <citation type="submission" date="2020-09" db="EMBL/GenBank/DDBJ databases">
        <authorList>
            <person name="Sun Q."/>
            <person name="Ohkuma M."/>
        </authorList>
    </citation>
    <scope>NUCLEOTIDE SEQUENCE</scope>
    <source>
        <strain evidence="3">JCM 19831</strain>
    </source>
</reference>
<evidence type="ECO:0000259" key="1">
    <source>
        <dbReference type="Pfam" id="PF01408"/>
    </source>
</evidence>
<feature type="domain" description="GFO/IDH/MocA-like oxidoreductase" evidence="2">
    <location>
        <begin position="126"/>
        <end position="245"/>
    </location>
</feature>
<dbReference type="Pfam" id="PF01408">
    <property type="entry name" value="GFO_IDH_MocA"/>
    <property type="match status" value="1"/>
</dbReference>
<dbReference type="Gene3D" id="3.30.360.10">
    <property type="entry name" value="Dihydrodipicolinate Reductase, domain 2"/>
    <property type="match status" value="1"/>
</dbReference>
<evidence type="ECO:0000313" key="3">
    <source>
        <dbReference type="EMBL" id="GGM35940.1"/>
    </source>
</evidence>
<comment type="caution">
    <text evidence="3">The sequence shown here is derived from an EMBL/GenBank/DDBJ whole genome shotgun (WGS) entry which is preliminary data.</text>
</comment>
<sequence length="329" mass="34479">MLVGVSGLGSIGLQHITAFAQVPGVRLVAFDPDPGRRAAAAAHPAVDRTTGEFGELLDAGPGALVIAGPDHVHPAQLRAAADRRLPLLVEKPVAATLDEARTAAAGVAATGTPALVGYVLRHRLVVQRTRAALAGGEIGEPVAVHVMLGAYGTIEAAVSRFATKEPDRLYRDYSHEWDYLRWCFGPIARAFAAARTVTSVPHVESPNCVDGLLEFASGLRATFHLDYLEPLGTRTVQVLGTGGTLLADFGRGTLEVRARAQGRDRAVRHELPEPPAGALARQAAHLVAVARGEAVPLVTLDDGVAALAAAEAVRSAATAEAWRDLPPLY</sequence>
<dbReference type="SUPFAM" id="SSF55347">
    <property type="entry name" value="Glyceraldehyde-3-phosphate dehydrogenase-like, C-terminal domain"/>
    <property type="match status" value="1"/>
</dbReference>
<dbReference type="Pfam" id="PF22725">
    <property type="entry name" value="GFO_IDH_MocA_C3"/>
    <property type="match status" value="1"/>
</dbReference>
<dbReference type="SUPFAM" id="SSF51735">
    <property type="entry name" value="NAD(P)-binding Rossmann-fold domains"/>
    <property type="match status" value="1"/>
</dbReference>
<organism evidence="3 4">
    <name type="scientific">Dactylosporangium sucinum</name>
    <dbReference type="NCBI Taxonomy" id="1424081"/>
    <lineage>
        <taxon>Bacteria</taxon>
        <taxon>Bacillati</taxon>
        <taxon>Actinomycetota</taxon>
        <taxon>Actinomycetes</taxon>
        <taxon>Micromonosporales</taxon>
        <taxon>Micromonosporaceae</taxon>
        <taxon>Dactylosporangium</taxon>
    </lineage>
</organism>
<dbReference type="InterPro" id="IPR036291">
    <property type="entry name" value="NAD(P)-bd_dom_sf"/>
</dbReference>
<dbReference type="PANTHER" id="PTHR43377:SF8">
    <property type="entry name" value="BLR3664 PROTEIN"/>
    <property type="match status" value="1"/>
</dbReference>
<dbReference type="Gene3D" id="3.40.50.720">
    <property type="entry name" value="NAD(P)-binding Rossmann-like Domain"/>
    <property type="match status" value="1"/>
</dbReference>
<dbReference type="InterPro" id="IPR055170">
    <property type="entry name" value="GFO_IDH_MocA-like_dom"/>
</dbReference>
<proteinExistence type="predicted"/>
<evidence type="ECO:0000259" key="2">
    <source>
        <dbReference type="Pfam" id="PF22725"/>
    </source>
</evidence>
<reference evidence="3" key="1">
    <citation type="journal article" date="2014" name="Int. J. Syst. Evol. Microbiol.">
        <title>Complete genome sequence of Corynebacterium casei LMG S-19264T (=DSM 44701T), isolated from a smear-ripened cheese.</title>
        <authorList>
            <consortium name="US DOE Joint Genome Institute (JGI-PGF)"/>
            <person name="Walter F."/>
            <person name="Albersmeier A."/>
            <person name="Kalinowski J."/>
            <person name="Ruckert C."/>
        </authorList>
    </citation>
    <scope>NUCLEOTIDE SEQUENCE</scope>
    <source>
        <strain evidence="3">JCM 19831</strain>
    </source>
</reference>
<dbReference type="InterPro" id="IPR051450">
    <property type="entry name" value="Gfo/Idh/MocA_Oxidoreductases"/>
</dbReference>
<dbReference type="GO" id="GO:0000166">
    <property type="term" value="F:nucleotide binding"/>
    <property type="evidence" value="ECO:0007669"/>
    <property type="project" value="InterPro"/>
</dbReference>
<dbReference type="AlphaFoldDB" id="A0A917WWD5"/>
<gene>
    <name evidence="3" type="ORF">GCM10007977_041770</name>
</gene>
<dbReference type="Proteomes" id="UP000642070">
    <property type="component" value="Unassembled WGS sequence"/>
</dbReference>
<name>A0A917WWD5_9ACTN</name>
<feature type="domain" description="Gfo/Idh/MocA-like oxidoreductase N-terminal" evidence="1">
    <location>
        <begin position="3"/>
        <end position="117"/>
    </location>
</feature>
<evidence type="ECO:0000313" key="4">
    <source>
        <dbReference type="Proteomes" id="UP000642070"/>
    </source>
</evidence>
<protein>
    <submittedName>
        <fullName evidence="3">Oxidoreductase</fullName>
    </submittedName>
</protein>
<dbReference type="InterPro" id="IPR000683">
    <property type="entry name" value="Gfo/Idh/MocA-like_OxRdtase_N"/>
</dbReference>
<dbReference type="PANTHER" id="PTHR43377">
    <property type="entry name" value="BILIVERDIN REDUCTASE A"/>
    <property type="match status" value="1"/>
</dbReference>